<dbReference type="Proteomes" id="UP000179797">
    <property type="component" value="Unassembled WGS sequence"/>
</dbReference>
<evidence type="ECO:0000313" key="1">
    <source>
        <dbReference type="EMBL" id="OHX64175.1"/>
    </source>
</evidence>
<protein>
    <submittedName>
        <fullName evidence="1">Uncharacterized protein</fullName>
    </submittedName>
</protein>
<comment type="caution">
    <text evidence="1">The sequence shown here is derived from an EMBL/GenBank/DDBJ whole genome shotgun (WGS) entry which is preliminary data.</text>
</comment>
<organism evidence="1 2">
    <name type="scientific">Flammeovirga pacifica</name>
    <dbReference type="NCBI Taxonomy" id="915059"/>
    <lineage>
        <taxon>Bacteria</taxon>
        <taxon>Pseudomonadati</taxon>
        <taxon>Bacteroidota</taxon>
        <taxon>Cytophagia</taxon>
        <taxon>Cytophagales</taxon>
        <taxon>Flammeovirgaceae</taxon>
        <taxon>Flammeovirga</taxon>
    </lineage>
</organism>
<reference evidence="1 2" key="1">
    <citation type="journal article" date="2012" name="Int. J. Syst. Evol. Microbiol.">
        <title>Flammeovirga pacifica sp. nov., isolated from deep-sea sediment.</title>
        <authorList>
            <person name="Xu H."/>
            <person name="Fu Y."/>
            <person name="Yang N."/>
            <person name="Ding Z."/>
            <person name="Lai Q."/>
            <person name="Zeng R."/>
        </authorList>
    </citation>
    <scope>NUCLEOTIDE SEQUENCE [LARGE SCALE GENOMIC DNA]</scope>
    <source>
        <strain evidence="2">DSM 24597 / LMG 26175 / WPAGA1</strain>
    </source>
</reference>
<dbReference type="AlphaFoldDB" id="A0A1S1YTP8"/>
<gene>
    <name evidence="1" type="ORF">NH26_21460</name>
</gene>
<accession>A0A1S1YTP8</accession>
<dbReference type="EMBL" id="JRYR02000002">
    <property type="protein sequence ID" value="OHX64175.1"/>
    <property type="molecule type" value="Genomic_DNA"/>
</dbReference>
<name>A0A1S1YTP8_FLAPC</name>
<keyword evidence="2" id="KW-1185">Reference proteome</keyword>
<sequence length="203" mass="23533">MGLNDALQKILILYQILDIRKMLRYELVKNGNYSKSNVNKLATACVSYGSYSVKYKSGNILFEEEFISLSNDKPTQQLIENGGGFVNNKRIIPTDRERLSDNSQRYIDAAVGSALDSESKVIEYVLEKIRIERNILLEKSRKDLLEEGYLHDDLIVDFKIIVEMHPCKSCENIIDTHRKHCPVKPIFYDFGTLYHNLNFNYEK</sequence>
<evidence type="ECO:0000313" key="2">
    <source>
        <dbReference type="Proteomes" id="UP000179797"/>
    </source>
</evidence>
<dbReference type="STRING" id="915059.NH26_21460"/>
<proteinExistence type="predicted"/>
<dbReference type="RefSeq" id="WP_044229876.1">
    <property type="nucleotide sequence ID" value="NZ_JRYR02000002.1"/>
</dbReference>